<comment type="caution">
    <text evidence="1">The sequence shown here is derived from an EMBL/GenBank/DDBJ whole genome shotgun (WGS) entry which is preliminary data.</text>
</comment>
<organism evidence="1 2">
    <name type="scientific">Peronosclerospora sorghi</name>
    <dbReference type="NCBI Taxonomy" id="230839"/>
    <lineage>
        <taxon>Eukaryota</taxon>
        <taxon>Sar</taxon>
        <taxon>Stramenopiles</taxon>
        <taxon>Oomycota</taxon>
        <taxon>Peronosporomycetes</taxon>
        <taxon>Peronosporales</taxon>
        <taxon>Peronosporaceae</taxon>
        <taxon>Peronosclerospora</taxon>
    </lineage>
</organism>
<sequence>MVEYGVEDRLLRGTDAVEESALTFLLQHTCKGRDDPSVHYIVPNLYRYARTDKVKWVRDCRPCEDCQGAREESSTWGN</sequence>
<protein>
    <submittedName>
        <fullName evidence="1">Uncharacterized protein</fullName>
    </submittedName>
</protein>
<name>A0ACC0WXL8_9STRA</name>
<proteinExistence type="predicted"/>
<dbReference type="EMBL" id="CM047580">
    <property type="protein sequence ID" value="KAI9922608.1"/>
    <property type="molecule type" value="Genomic_DNA"/>
</dbReference>
<reference evidence="1 2" key="1">
    <citation type="journal article" date="2022" name="bioRxiv">
        <title>The genome of the oomycete Peronosclerospora sorghi, a cosmopolitan pathogen of maize and sorghum, is inflated with dispersed pseudogenes.</title>
        <authorList>
            <person name="Fletcher K."/>
            <person name="Martin F."/>
            <person name="Isakeit T."/>
            <person name="Cavanaugh K."/>
            <person name="Magill C."/>
            <person name="Michelmore R."/>
        </authorList>
    </citation>
    <scope>NUCLEOTIDE SEQUENCE [LARGE SCALE GENOMIC DNA]</scope>
    <source>
        <strain evidence="1">P6</strain>
    </source>
</reference>
<accession>A0ACC0WXL8</accession>
<evidence type="ECO:0000313" key="2">
    <source>
        <dbReference type="Proteomes" id="UP001163321"/>
    </source>
</evidence>
<keyword evidence="2" id="KW-1185">Reference proteome</keyword>
<dbReference type="Proteomes" id="UP001163321">
    <property type="component" value="Chromosome 1"/>
</dbReference>
<gene>
    <name evidence="1" type="ORF">PsorP6_000405</name>
</gene>
<evidence type="ECO:0000313" key="1">
    <source>
        <dbReference type="EMBL" id="KAI9922608.1"/>
    </source>
</evidence>